<dbReference type="GO" id="GO:0046491">
    <property type="term" value="P:L-methylmalonyl-CoA metabolic process"/>
    <property type="evidence" value="ECO:0007669"/>
    <property type="project" value="TreeGrafter"/>
</dbReference>
<reference evidence="3 4" key="1">
    <citation type="submission" date="2020-08" db="EMBL/GenBank/DDBJ databases">
        <title>Complete Genome Sequence of Effusibacillus dendaii Strain skT53, Isolated from Farmland soil.</title>
        <authorList>
            <person name="Konishi T."/>
            <person name="Kawasaki H."/>
        </authorList>
    </citation>
    <scope>NUCLEOTIDE SEQUENCE [LARGE SCALE GENOMIC DNA]</scope>
    <source>
        <strain evidence="4">skT53</strain>
    </source>
</reference>
<evidence type="ECO:0000259" key="2">
    <source>
        <dbReference type="PROSITE" id="PS51819"/>
    </source>
</evidence>
<proteinExistence type="predicted"/>
<dbReference type="PANTHER" id="PTHR43048">
    <property type="entry name" value="METHYLMALONYL-COA EPIMERASE"/>
    <property type="match status" value="1"/>
</dbReference>
<dbReference type="RefSeq" id="WP_200756664.1">
    <property type="nucleotide sequence ID" value="NZ_AP023366.1"/>
</dbReference>
<accession>A0A7I8DAC3</accession>
<dbReference type="GO" id="GO:0004493">
    <property type="term" value="F:methylmalonyl-CoA epimerase activity"/>
    <property type="evidence" value="ECO:0007669"/>
    <property type="project" value="TreeGrafter"/>
</dbReference>
<evidence type="ECO:0000256" key="1">
    <source>
        <dbReference type="ARBA" id="ARBA00022723"/>
    </source>
</evidence>
<protein>
    <recommendedName>
        <fullName evidence="2">VOC domain-containing protein</fullName>
    </recommendedName>
</protein>
<dbReference type="InterPro" id="IPR004360">
    <property type="entry name" value="Glyas_Fos-R_dOase_dom"/>
</dbReference>
<gene>
    <name evidence="3" type="ORF">skT53_20300</name>
</gene>
<dbReference type="SUPFAM" id="SSF54593">
    <property type="entry name" value="Glyoxalase/Bleomycin resistance protein/Dihydroxybiphenyl dioxygenase"/>
    <property type="match status" value="1"/>
</dbReference>
<name>A0A7I8DAC3_9BACL</name>
<dbReference type="Proteomes" id="UP000593802">
    <property type="component" value="Chromosome"/>
</dbReference>
<dbReference type="InterPro" id="IPR037523">
    <property type="entry name" value="VOC_core"/>
</dbReference>
<dbReference type="PANTHER" id="PTHR43048:SF3">
    <property type="entry name" value="METHYLMALONYL-COA EPIMERASE, MITOCHONDRIAL"/>
    <property type="match status" value="1"/>
</dbReference>
<sequence length="150" mass="16789">MLVKPLHINLVAYDLDVMLDFYRNVLGFEVIVQSEIANEAYCRGAGLPDASVKMARLRLPGSDFGVEMVQYNDLTAGKIGSSRPNQAGYRHMAFQVQNLEQSYQELMSQGASFVSPPLTDGRSASEQATRFCFLRDPEGNYIELMQVKDE</sequence>
<dbReference type="EMBL" id="AP023366">
    <property type="protein sequence ID" value="BCJ87045.1"/>
    <property type="molecule type" value="Genomic_DNA"/>
</dbReference>
<evidence type="ECO:0000313" key="4">
    <source>
        <dbReference type="Proteomes" id="UP000593802"/>
    </source>
</evidence>
<organism evidence="3 4">
    <name type="scientific">Effusibacillus dendaii</name>
    <dbReference type="NCBI Taxonomy" id="2743772"/>
    <lineage>
        <taxon>Bacteria</taxon>
        <taxon>Bacillati</taxon>
        <taxon>Bacillota</taxon>
        <taxon>Bacilli</taxon>
        <taxon>Bacillales</taxon>
        <taxon>Alicyclobacillaceae</taxon>
        <taxon>Effusibacillus</taxon>
    </lineage>
</organism>
<dbReference type="InterPro" id="IPR029068">
    <property type="entry name" value="Glyas_Bleomycin-R_OHBP_Dase"/>
</dbReference>
<dbReference type="Pfam" id="PF00903">
    <property type="entry name" value="Glyoxalase"/>
    <property type="match status" value="1"/>
</dbReference>
<evidence type="ECO:0000313" key="3">
    <source>
        <dbReference type="EMBL" id="BCJ87045.1"/>
    </source>
</evidence>
<keyword evidence="1" id="KW-0479">Metal-binding</keyword>
<dbReference type="Gene3D" id="3.10.180.10">
    <property type="entry name" value="2,3-Dihydroxybiphenyl 1,2-Dioxygenase, domain 1"/>
    <property type="match status" value="1"/>
</dbReference>
<dbReference type="GO" id="GO:0046872">
    <property type="term" value="F:metal ion binding"/>
    <property type="evidence" value="ECO:0007669"/>
    <property type="project" value="UniProtKB-KW"/>
</dbReference>
<dbReference type="AlphaFoldDB" id="A0A7I8DAC3"/>
<dbReference type="InterPro" id="IPR051785">
    <property type="entry name" value="MMCE/EMCE_epimerase"/>
</dbReference>
<dbReference type="KEGG" id="eff:skT53_20300"/>
<keyword evidence="4" id="KW-1185">Reference proteome</keyword>
<feature type="domain" description="VOC" evidence="2">
    <location>
        <begin position="4"/>
        <end position="147"/>
    </location>
</feature>
<dbReference type="PROSITE" id="PS51819">
    <property type="entry name" value="VOC"/>
    <property type="match status" value="1"/>
</dbReference>